<feature type="compositionally biased region" description="Basic residues" evidence="1">
    <location>
        <begin position="245"/>
        <end position="255"/>
    </location>
</feature>
<proteinExistence type="predicted"/>
<dbReference type="Proteomes" id="UP000799766">
    <property type="component" value="Unassembled WGS sequence"/>
</dbReference>
<feature type="compositionally biased region" description="Low complexity" evidence="1">
    <location>
        <begin position="59"/>
        <end position="75"/>
    </location>
</feature>
<feature type="compositionally biased region" description="Polar residues" evidence="1">
    <location>
        <begin position="113"/>
        <end position="125"/>
    </location>
</feature>
<dbReference type="AlphaFoldDB" id="A0A6A6PED5"/>
<evidence type="ECO:0000313" key="3">
    <source>
        <dbReference type="Proteomes" id="UP000799766"/>
    </source>
</evidence>
<protein>
    <submittedName>
        <fullName evidence="2">Uncharacterized protein</fullName>
    </submittedName>
</protein>
<dbReference type="OrthoDB" id="4188028at2759"/>
<sequence length="540" mass="60358">MRKRKEDAPSASPISDSEKTSKTTSPETRLGSSNKRGAQTPSSKPARLQPSEPLHMTTRAASRAVSNSAASSVASGDSRRNSLAEVSSESIDSVTGERSKSRRLSLRSDASHDSQNTPHSTAESPTDQKESELLTELREDARQTRKRKRSPEEPTSNGVNQSESLINGLENGLAKERKEKENGELLQPPLKRRGGRRSILTQDGTPAASADATPIPGTPNSTINLPPGHSQSGAETPNMEQPAKAVKRLPGRRRAPNPNVNIEADLRRQLHLKMGYRAVAKVLKPILDELAQRTLNDLENDPQLYKQYEEYDEIQAELRDRLGDRLTTVENQRKHKVGTLSRVMIAQEEMIRAEYINRVLQVQEDLLIHCQTQLLEIQRAYLREQDDDATDDEGNLVPRPRKASTKKQQQPAEVLGWKYDSRSRFYVEADQIWKDDHFRRTFQNDQSQFIDDDEEMDDGAKASVLDTTNFATCDGRFRDVRHAEYNMLQLAKASEDVGGDWIATSSRFVDGRASGIGDPEAFEANSQTADYLSEVVSDEN</sequence>
<dbReference type="EMBL" id="MU001670">
    <property type="protein sequence ID" value="KAF2462336.1"/>
    <property type="molecule type" value="Genomic_DNA"/>
</dbReference>
<evidence type="ECO:0000256" key="1">
    <source>
        <dbReference type="SAM" id="MobiDB-lite"/>
    </source>
</evidence>
<feature type="compositionally biased region" description="Polar residues" evidence="1">
    <location>
        <begin position="153"/>
        <end position="165"/>
    </location>
</feature>
<feature type="region of interest" description="Disordered" evidence="1">
    <location>
        <begin position="1"/>
        <end position="259"/>
    </location>
</feature>
<organism evidence="2 3">
    <name type="scientific">Lineolata rhizophorae</name>
    <dbReference type="NCBI Taxonomy" id="578093"/>
    <lineage>
        <taxon>Eukaryota</taxon>
        <taxon>Fungi</taxon>
        <taxon>Dikarya</taxon>
        <taxon>Ascomycota</taxon>
        <taxon>Pezizomycotina</taxon>
        <taxon>Dothideomycetes</taxon>
        <taxon>Dothideomycetes incertae sedis</taxon>
        <taxon>Lineolatales</taxon>
        <taxon>Lineolataceae</taxon>
        <taxon>Lineolata</taxon>
    </lineage>
</organism>
<keyword evidence="3" id="KW-1185">Reference proteome</keyword>
<feature type="region of interest" description="Disordered" evidence="1">
    <location>
        <begin position="517"/>
        <end position="540"/>
    </location>
</feature>
<feature type="region of interest" description="Disordered" evidence="1">
    <location>
        <begin position="386"/>
        <end position="410"/>
    </location>
</feature>
<name>A0A6A6PED5_9PEZI</name>
<evidence type="ECO:0000313" key="2">
    <source>
        <dbReference type="EMBL" id="KAF2462336.1"/>
    </source>
</evidence>
<accession>A0A6A6PED5</accession>
<feature type="compositionally biased region" description="Polar residues" evidence="1">
    <location>
        <begin position="218"/>
        <end position="239"/>
    </location>
</feature>
<feature type="compositionally biased region" description="Basic and acidic residues" evidence="1">
    <location>
        <begin position="173"/>
        <end position="183"/>
    </location>
</feature>
<feature type="compositionally biased region" description="Polar residues" evidence="1">
    <location>
        <begin position="30"/>
        <end position="43"/>
    </location>
</feature>
<feature type="compositionally biased region" description="Basic and acidic residues" evidence="1">
    <location>
        <begin position="126"/>
        <end position="143"/>
    </location>
</feature>
<reference evidence="2" key="1">
    <citation type="journal article" date="2020" name="Stud. Mycol.">
        <title>101 Dothideomycetes genomes: a test case for predicting lifestyles and emergence of pathogens.</title>
        <authorList>
            <person name="Haridas S."/>
            <person name="Albert R."/>
            <person name="Binder M."/>
            <person name="Bloem J."/>
            <person name="Labutti K."/>
            <person name="Salamov A."/>
            <person name="Andreopoulos B."/>
            <person name="Baker S."/>
            <person name="Barry K."/>
            <person name="Bills G."/>
            <person name="Bluhm B."/>
            <person name="Cannon C."/>
            <person name="Castanera R."/>
            <person name="Culley D."/>
            <person name="Daum C."/>
            <person name="Ezra D."/>
            <person name="Gonzalez J."/>
            <person name="Henrissat B."/>
            <person name="Kuo A."/>
            <person name="Liang C."/>
            <person name="Lipzen A."/>
            <person name="Lutzoni F."/>
            <person name="Magnuson J."/>
            <person name="Mondo S."/>
            <person name="Nolan M."/>
            <person name="Ohm R."/>
            <person name="Pangilinan J."/>
            <person name="Park H.-J."/>
            <person name="Ramirez L."/>
            <person name="Alfaro M."/>
            <person name="Sun H."/>
            <person name="Tritt A."/>
            <person name="Yoshinaga Y."/>
            <person name="Zwiers L.-H."/>
            <person name="Turgeon B."/>
            <person name="Goodwin S."/>
            <person name="Spatafora J."/>
            <person name="Crous P."/>
            <person name="Grigoriev I."/>
        </authorList>
    </citation>
    <scope>NUCLEOTIDE SEQUENCE</scope>
    <source>
        <strain evidence="2">ATCC 16933</strain>
    </source>
</reference>
<feature type="compositionally biased region" description="Polar residues" evidence="1">
    <location>
        <begin position="84"/>
        <end position="93"/>
    </location>
</feature>
<gene>
    <name evidence="2" type="ORF">BDY21DRAFT_418240</name>
</gene>